<dbReference type="SUPFAM" id="SSF52218">
    <property type="entry name" value="Flavoproteins"/>
    <property type="match status" value="1"/>
</dbReference>
<name>A0A9D1L6Y8_9FIRM</name>
<dbReference type="Pfam" id="PF03358">
    <property type="entry name" value="FMN_red"/>
    <property type="match status" value="1"/>
</dbReference>
<organism evidence="4 5">
    <name type="scientific">Candidatus Allocopromorpha excrementigallinarum</name>
    <dbReference type="NCBI Taxonomy" id="2840742"/>
    <lineage>
        <taxon>Bacteria</taxon>
        <taxon>Bacillati</taxon>
        <taxon>Bacillota</taxon>
        <taxon>Clostridia</taxon>
        <taxon>Eubacteriales</taxon>
        <taxon>Eubacteriaceae</taxon>
        <taxon>Eubacteriaceae incertae sedis</taxon>
        <taxon>Candidatus Allocopromorpha</taxon>
    </lineage>
</organism>
<dbReference type="GO" id="GO:0016491">
    <property type="term" value="F:oxidoreductase activity"/>
    <property type="evidence" value="ECO:0007669"/>
    <property type="project" value="InterPro"/>
</dbReference>
<dbReference type="EMBL" id="DVMP01000073">
    <property type="protein sequence ID" value="HIU25582.1"/>
    <property type="molecule type" value="Genomic_DNA"/>
</dbReference>
<dbReference type="PANTHER" id="PTHR43278:SF4">
    <property type="entry name" value="NAD(P)H-DEPENDENT FMN-CONTAINING OXIDOREDUCTASE YWQN-RELATED"/>
    <property type="match status" value="1"/>
</dbReference>
<proteinExistence type="predicted"/>
<evidence type="ECO:0000259" key="3">
    <source>
        <dbReference type="Pfam" id="PF03358"/>
    </source>
</evidence>
<dbReference type="AlphaFoldDB" id="A0A9D1L6Y8"/>
<evidence type="ECO:0000313" key="4">
    <source>
        <dbReference type="EMBL" id="HIU25582.1"/>
    </source>
</evidence>
<dbReference type="InterPro" id="IPR051796">
    <property type="entry name" value="ISF_SsuE-like"/>
</dbReference>
<reference evidence="4" key="1">
    <citation type="submission" date="2020-10" db="EMBL/GenBank/DDBJ databases">
        <authorList>
            <person name="Gilroy R."/>
        </authorList>
    </citation>
    <scope>NUCLEOTIDE SEQUENCE</scope>
    <source>
        <strain evidence="4">ChiHcec3-6078</strain>
    </source>
</reference>
<sequence length="356" mass="39556">MRDIVLIEPYCPEESKKERLRLITEHSLRGYSAEKITRAEELENADLRNRKILFTISLGESGINLNWYAMMKYFRLNRDALEGSLGGVILDGNSELFTKSTGRSLVFTANRAGCSFPGRPLVEGTRTLKNYNIQAQNLKTDNMGAYMAAGRELVENIAGYDPLGEKKKKPNLLVLHASNENTSNSMALWGMVKRSLPECVINEISLRGGEVMDCRGCSYEMCLHFGEEGSCFYGGPIVEKVYPAIMACDALVMVCPNYNDAVGANLTAFINRLTALFRTHRFYDKKLFAVIVSGYSGGDIVAEQLISGINMNKSFALPGKFAILETANDPRAIMNSRGVTQRAESFGGNMRKYLIK</sequence>
<feature type="domain" description="NADPH-dependent FMN reductase-like" evidence="3">
    <location>
        <begin position="171"/>
        <end position="324"/>
    </location>
</feature>
<evidence type="ECO:0000313" key="5">
    <source>
        <dbReference type="Proteomes" id="UP000824090"/>
    </source>
</evidence>
<dbReference type="PANTHER" id="PTHR43278">
    <property type="entry name" value="NAD(P)H-DEPENDENT FMN-CONTAINING OXIDOREDUCTASE YWQN-RELATED"/>
    <property type="match status" value="1"/>
</dbReference>
<keyword evidence="1" id="KW-0285">Flavoprotein</keyword>
<evidence type="ECO:0000256" key="1">
    <source>
        <dbReference type="ARBA" id="ARBA00022630"/>
    </source>
</evidence>
<evidence type="ECO:0000256" key="2">
    <source>
        <dbReference type="ARBA" id="ARBA00022643"/>
    </source>
</evidence>
<gene>
    <name evidence="4" type="ORF">IAC50_03725</name>
</gene>
<reference evidence="4" key="2">
    <citation type="journal article" date="2021" name="PeerJ">
        <title>Extensive microbial diversity within the chicken gut microbiome revealed by metagenomics and culture.</title>
        <authorList>
            <person name="Gilroy R."/>
            <person name="Ravi A."/>
            <person name="Getino M."/>
            <person name="Pursley I."/>
            <person name="Horton D.L."/>
            <person name="Alikhan N.F."/>
            <person name="Baker D."/>
            <person name="Gharbi K."/>
            <person name="Hall N."/>
            <person name="Watson M."/>
            <person name="Adriaenssens E.M."/>
            <person name="Foster-Nyarko E."/>
            <person name="Jarju S."/>
            <person name="Secka A."/>
            <person name="Antonio M."/>
            <person name="Oren A."/>
            <person name="Chaudhuri R.R."/>
            <person name="La Ragione R."/>
            <person name="Hildebrand F."/>
            <person name="Pallen M.J."/>
        </authorList>
    </citation>
    <scope>NUCLEOTIDE SEQUENCE</scope>
    <source>
        <strain evidence="4">ChiHcec3-6078</strain>
    </source>
</reference>
<protein>
    <submittedName>
        <fullName evidence="4">NAD(P)H-dependent oxidoreductase</fullName>
    </submittedName>
</protein>
<keyword evidence="2" id="KW-0288">FMN</keyword>
<dbReference type="Proteomes" id="UP000824090">
    <property type="component" value="Unassembled WGS sequence"/>
</dbReference>
<dbReference type="Gene3D" id="3.40.50.360">
    <property type="match status" value="1"/>
</dbReference>
<accession>A0A9D1L6Y8</accession>
<dbReference type="InterPro" id="IPR005025">
    <property type="entry name" value="FMN_Rdtase-like_dom"/>
</dbReference>
<comment type="caution">
    <text evidence="4">The sequence shown here is derived from an EMBL/GenBank/DDBJ whole genome shotgun (WGS) entry which is preliminary data.</text>
</comment>
<dbReference type="InterPro" id="IPR029039">
    <property type="entry name" value="Flavoprotein-like_sf"/>
</dbReference>